<feature type="non-terminal residue" evidence="1">
    <location>
        <position position="83"/>
    </location>
</feature>
<sequence length="83" mass="9497">MKLRKIEVSSHDRSNGRPVLTVSKSGKFSISPAMREKIGYKKGLKINFFQDEEVPKNWYITLDESEGVNIREAMAGKYLTTFV</sequence>
<gene>
    <name evidence="1" type="ORF">LX74_04051</name>
</gene>
<evidence type="ECO:0000313" key="2">
    <source>
        <dbReference type="Proteomes" id="UP000324513"/>
    </source>
</evidence>
<protein>
    <recommendedName>
        <fullName evidence="3">SpoVT-AbrB domain-containing protein</fullName>
    </recommendedName>
</protein>
<organism evidence="1 2">
    <name type="scientific">Elizabethkingia miricola</name>
    <name type="common">Chryseobacterium miricola</name>
    <dbReference type="NCBI Taxonomy" id="172045"/>
    <lineage>
        <taxon>Bacteria</taxon>
        <taxon>Pseudomonadati</taxon>
        <taxon>Bacteroidota</taxon>
        <taxon>Flavobacteriia</taxon>
        <taxon>Flavobacteriales</taxon>
        <taxon>Weeksellaceae</taxon>
        <taxon>Elizabethkingia</taxon>
    </lineage>
</organism>
<proteinExistence type="predicted"/>
<dbReference type="EMBL" id="VNHK01000028">
    <property type="protein sequence ID" value="TYO83759.1"/>
    <property type="molecule type" value="Genomic_DNA"/>
</dbReference>
<evidence type="ECO:0008006" key="3">
    <source>
        <dbReference type="Google" id="ProtNLM"/>
    </source>
</evidence>
<dbReference type="RefSeq" id="WP_148774319.1">
    <property type="nucleotide sequence ID" value="NZ_VNHK01000028.1"/>
</dbReference>
<keyword evidence="2" id="KW-1185">Reference proteome</keyword>
<reference evidence="1 2" key="1">
    <citation type="submission" date="2019-07" db="EMBL/GenBank/DDBJ databases">
        <title>Genomic Encyclopedia of Archaeal and Bacterial Type Strains, Phase II (KMG-II): from individual species to whole genera.</title>
        <authorList>
            <person name="Goeker M."/>
        </authorList>
    </citation>
    <scope>NUCLEOTIDE SEQUENCE [LARGE SCALE GENOMIC DNA]</scope>
    <source>
        <strain evidence="1 2">DSM 14571</strain>
    </source>
</reference>
<comment type="caution">
    <text evidence="1">The sequence shown here is derived from an EMBL/GenBank/DDBJ whole genome shotgun (WGS) entry which is preliminary data.</text>
</comment>
<dbReference type="Proteomes" id="UP000324513">
    <property type="component" value="Unassembled WGS sequence"/>
</dbReference>
<name>A0ABY3NBB9_ELIMR</name>
<evidence type="ECO:0000313" key="1">
    <source>
        <dbReference type="EMBL" id="TYO83759.1"/>
    </source>
</evidence>
<accession>A0ABY3NBB9</accession>